<evidence type="ECO:0000313" key="9">
    <source>
        <dbReference type="EMBL" id="KAK2187359.1"/>
    </source>
</evidence>
<dbReference type="PANTHER" id="PTHR19304">
    <property type="entry name" value="CYCLIC-AMP RESPONSE ELEMENT BINDING PROTEIN"/>
    <property type="match status" value="1"/>
</dbReference>
<feature type="compositionally biased region" description="Polar residues" evidence="7">
    <location>
        <begin position="159"/>
        <end position="170"/>
    </location>
</feature>
<dbReference type="InterPro" id="IPR046347">
    <property type="entry name" value="bZIP_sf"/>
</dbReference>
<evidence type="ECO:0000256" key="7">
    <source>
        <dbReference type="SAM" id="MobiDB-lite"/>
    </source>
</evidence>
<protein>
    <recommendedName>
        <fullName evidence="8">BZIP domain-containing protein</fullName>
    </recommendedName>
</protein>
<name>A0AAD9P3G2_RIDPI</name>
<dbReference type="InterPro" id="IPR051027">
    <property type="entry name" value="bZIP_transcription_factors"/>
</dbReference>
<feature type="compositionally biased region" description="Low complexity" evidence="7">
    <location>
        <begin position="497"/>
        <end position="510"/>
    </location>
</feature>
<comment type="caution">
    <text evidence="9">The sequence shown here is derived from an EMBL/GenBank/DDBJ whole genome shotgun (WGS) entry which is preliminary data.</text>
</comment>
<dbReference type="FunFam" id="1.20.5.170:FF:000010">
    <property type="entry name" value="Cyclic AMP-dependent transcription factor ATF-2"/>
    <property type="match status" value="1"/>
</dbReference>
<dbReference type="GO" id="GO:0003700">
    <property type="term" value="F:DNA-binding transcription factor activity"/>
    <property type="evidence" value="ECO:0007669"/>
    <property type="project" value="InterPro"/>
</dbReference>
<dbReference type="PROSITE" id="PS50217">
    <property type="entry name" value="BZIP"/>
    <property type="match status" value="1"/>
</dbReference>
<dbReference type="Proteomes" id="UP001209878">
    <property type="component" value="Unassembled WGS sequence"/>
</dbReference>
<comment type="subcellular location">
    <subcellularLocation>
        <location evidence="1">Nucleus</location>
    </subcellularLocation>
</comment>
<keyword evidence="3" id="KW-0238">DNA-binding</keyword>
<evidence type="ECO:0000256" key="4">
    <source>
        <dbReference type="ARBA" id="ARBA00023163"/>
    </source>
</evidence>
<organism evidence="9 10">
    <name type="scientific">Ridgeia piscesae</name>
    <name type="common">Tubeworm</name>
    <dbReference type="NCBI Taxonomy" id="27915"/>
    <lineage>
        <taxon>Eukaryota</taxon>
        <taxon>Metazoa</taxon>
        <taxon>Spiralia</taxon>
        <taxon>Lophotrochozoa</taxon>
        <taxon>Annelida</taxon>
        <taxon>Polychaeta</taxon>
        <taxon>Sedentaria</taxon>
        <taxon>Canalipalpata</taxon>
        <taxon>Sabellida</taxon>
        <taxon>Siboglinidae</taxon>
        <taxon>Ridgeia</taxon>
    </lineage>
</organism>
<evidence type="ECO:0000313" key="10">
    <source>
        <dbReference type="Proteomes" id="UP001209878"/>
    </source>
</evidence>
<dbReference type="AlphaFoldDB" id="A0AAD9P3G2"/>
<feature type="region of interest" description="Disordered" evidence="7">
    <location>
        <begin position="484"/>
        <end position="520"/>
    </location>
</feature>
<evidence type="ECO:0000256" key="3">
    <source>
        <dbReference type="ARBA" id="ARBA00023125"/>
    </source>
</evidence>
<feature type="coiled-coil region" evidence="6">
    <location>
        <begin position="424"/>
        <end position="458"/>
    </location>
</feature>
<evidence type="ECO:0000259" key="8">
    <source>
        <dbReference type="PROSITE" id="PS50217"/>
    </source>
</evidence>
<keyword evidence="10" id="KW-1185">Reference proteome</keyword>
<evidence type="ECO:0000256" key="1">
    <source>
        <dbReference type="ARBA" id="ARBA00004123"/>
    </source>
</evidence>
<accession>A0AAD9P3G2</accession>
<feature type="region of interest" description="Disordered" evidence="7">
    <location>
        <begin position="150"/>
        <end position="170"/>
    </location>
</feature>
<dbReference type="Gene3D" id="1.20.5.170">
    <property type="match status" value="1"/>
</dbReference>
<evidence type="ECO:0000256" key="6">
    <source>
        <dbReference type="SAM" id="Coils"/>
    </source>
</evidence>
<feature type="domain" description="BZIP" evidence="8">
    <location>
        <begin position="399"/>
        <end position="462"/>
    </location>
</feature>
<proteinExistence type="predicted"/>
<feature type="region of interest" description="Disordered" evidence="7">
    <location>
        <begin position="378"/>
        <end position="403"/>
    </location>
</feature>
<keyword evidence="5" id="KW-0539">Nucleus</keyword>
<evidence type="ECO:0000256" key="5">
    <source>
        <dbReference type="ARBA" id="ARBA00023242"/>
    </source>
</evidence>
<evidence type="ECO:0000256" key="2">
    <source>
        <dbReference type="ARBA" id="ARBA00023015"/>
    </source>
</evidence>
<dbReference type="Pfam" id="PF00170">
    <property type="entry name" value="bZIP_1"/>
    <property type="match status" value="1"/>
</dbReference>
<keyword evidence="4" id="KW-0804">Transcription</keyword>
<sequence length="542" mass="56854">MKHEMSLPLTPGLKPGQLLTFADQTPTPTRFLRNCEEIGLFSELKSNPFEEAFKKASEFIGPDGKSVEQPGQTSAVADTTAECGNLNTPTPLLMPRHPPVPSSLALAPSQLQAAPPPFVPLPGPNKDVGSTVTPTSPITVDKRSEVTVDSPVLRPPVSPVTSPNDSNTAPQKSVIASAAAVATTVAIATSASAVTTPPSLSASVTTTRAPSVVSAVVGAPVVPRVGPTGTQQYMLQVMVRMPSGDMMPVQIPAAPAPLAPAGIPTALVSVATSVTPSTTVASVPVTAVPTTTPATLSTKQILKAALQQQSMKVTGDELVRATHQVSPPLRTLVNRTGRSQTIIRSAVTLPAIAATSPVMVTSPSGAFPSVMSPRLQVHDVDTSTPLKRSRSSSPEEDSDERRRKFLERNRAAAARCRAKKKMWIGGLEKRAEDMQDVNARLQHEVTQLRNEVAELKSLLLAHKDCPITLQQRNAGRLAFTTITPKVEPPDNSAANVTGATETAKSTSASSQDLSHVTVTASPTRSAAQPIILNIMPLVQDGS</sequence>
<dbReference type="CDD" id="cd14687">
    <property type="entry name" value="bZIP_ATF2"/>
    <property type="match status" value="1"/>
</dbReference>
<dbReference type="EMBL" id="JAODUO010000168">
    <property type="protein sequence ID" value="KAK2187359.1"/>
    <property type="molecule type" value="Genomic_DNA"/>
</dbReference>
<dbReference type="SMART" id="SM00338">
    <property type="entry name" value="BRLZ"/>
    <property type="match status" value="1"/>
</dbReference>
<reference evidence="9" key="1">
    <citation type="journal article" date="2023" name="Mol. Biol. Evol.">
        <title>Third-Generation Sequencing Reveals the Adaptive Role of the Epigenome in Three Deep-Sea Polychaetes.</title>
        <authorList>
            <person name="Perez M."/>
            <person name="Aroh O."/>
            <person name="Sun Y."/>
            <person name="Lan Y."/>
            <person name="Juniper S.K."/>
            <person name="Young C.R."/>
            <person name="Angers B."/>
            <person name="Qian P.Y."/>
        </authorList>
    </citation>
    <scope>NUCLEOTIDE SEQUENCE</scope>
    <source>
        <strain evidence="9">R07B-5</strain>
    </source>
</reference>
<keyword evidence="2" id="KW-0805">Transcription regulation</keyword>
<dbReference type="InterPro" id="IPR004827">
    <property type="entry name" value="bZIP"/>
</dbReference>
<dbReference type="GO" id="GO:0005634">
    <property type="term" value="C:nucleus"/>
    <property type="evidence" value="ECO:0007669"/>
    <property type="project" value="UniProtKB-SubCell"/>
</dbReference>
<dbReference type="SUPFAM" id="SSF57959">
    <property type="entry name" value="Leucine zipper domain"/>
    <property type="match status" value="1"/>
</dbReference>
<dbReference type="PROSITE" id="PS00036">
    <property type="entry name" value="BZIP_BASIC"/>
    <property type="match status" value="1"/>
</dbReference>
<keyword evidence="6" id="KW-0175">Coiled coil</keyword>
<dbReference type="GO" id="GO:0003677">
    <property type="term" value="F:DNA binding"/>
    <property type="evidence" value="ECO:0007669"/>
    <property type="project" value="UniProtKB-KW"/>
</dbReference>
<gene>
    <name evidence="9" type="ORF">NP493_168g01024</name>
</gene>
<feature type="compositionally biased region" description="Polar residues" evidence="7">
    <location>
        <begin position="511"/>
        <end position="520"/>
    </location>
</feature>